<dbReference type="EC" id="1.2.1.11" evidence="4"/>
<dbReference type="InterPro" id="IPR036291">
    <property type="entry name" value="NAD(P)-bd_dom_sf"/>
</dbReference>
<protein>
    <submittedName>
        <fullName evidence="4">Aspartate-semialdehyde dehydrogenase</fullName>
        <ecNumber evidence="4">1.2.1.11</ecNumber>
    </submittedName>
</protein>
<dbReference type="Proteomes" id="UP000886198">
    <property type="component" value="Unassembled WGS sequence"/>
</dbReference>
<dbReference type="EMBL" id="DSBT01000154">
    <property type="protein sequence ID" value="HDP77639.1"/>
    <property type="molecule type" value="Genomic_DNA"/>
</dbReference>
<gene>
    <name evidence="4" type="ORF">ENN47_05555</name>
</gene>
<keyword evidence="4" id="KW-0560">Oxidoreductase</keyword>
<organism evidence="4">
    <name type="scientific">Mesotoga infera</name>
    <dbReference type="NCBI Taxonomy" id="1236046"/>
    <lineage>
        <taxon>Bacteria</taxon>
        <taxon>Thermotogati</taxon>
        <taxon>Thermotogota</taxon>
        <taxon>Thermotogae</taxon>
        <taxon>Kosmotogales</taxon>
        <taxon>Kosmotogaceae</taxon>
        <taxon>Mesotoga</taxon>
    </lineage>
</organism>
<evidence type="ECO:0000313" key="4">
    <source>
        <dbReference type="EMBL" id="HDP77639.1"/>
    </source>
</evidence>
<accession>A0A7C1GQR3</accession>
<sequence>MRLAIVGATGEVGRMMLRKLEEEKISPKVIDLLASKRSEGKLLRFGAKDLEVRELRDESFDIGYDYVLFSAGASVSKHYAPIAAKRGAVVIDNSSAFRSDAEIPLVVPEINGDLLKGYCGIVANPNCSTIQMVLSLSGIHKSYGIKTIVVSTYQAVSGAGNKGIAELEEQESGDIHPSVFVRQIHRNVVPVIGDLLHSNFSTEEMKMVHETRKIFRDDSISVWPTTVRVPVVYGHSESVFCETVRPFSLEDLRREIGSSEDVVYSEERLTPVEVAGSDLVFVSRLRGFDRYRFLFWNVADNIRVGAATNAVRIMKTHLGGT</sequence>
<feature type="active site" description="Acyl-thioester intermediate" evidence="2">
    <location>
        <position position="127"/>
    </location>
</feature>
<dbReference type="InterPro" id="IPR012280">
    <property type="entry name" value="Semialdhyde_DH_dimer_dom"/>
</dbReference>
<evidence type="ECO:0000256" key="2">
    <source>
        <dbReference type="PIRSR" id="PIRSR000148-1"/>
    </source>
</evidence>
<dbReference type="SMART" id="SM00859">
    <property type="entry name" value="Semialdhyde_dh"/>
    <property type="match status" value="1"/>
</dbReference>
<evidence type="ECO:0000256" key="1">
    <source>
        <dbReference type="ARBA" id="ARBA00010584"/>
    </source>
</evidence>
<dbReference type="CDD" id="cd02316">
    <property type="entry name" value="VcASADH2_like_N"/>
    <property type="match status" value="1"/>
</dbReference>
<dbReference type="CDD" id="cd18131">
    <property type="entry name" value="ASADH_C_bac_euk_like"/>
    <property type="match status" value="1"/>
</dbReference>
<reference evidence="4" key="1">
    <citation type="journal article" date="2020" name="mSystems">
        <title>Genome- and Community-Level Interaction Insights into Carbon Utilization and Element Cycling Functions of Hydrothermarchaeota in Hydrothermal Sediment.</title>
        <authorList>
            <person name="Zhou Z."/>
            <person name="Liu Y."/>
            <person name="Xu W."/>
            <person name="Pan J."/>
            <person name="Luo Z.H."/>
            <person name="Li M."/>
        </authorList>
    </citation>
    <scope>NUCLEOTIDE SEQUENCE [LARGE SCALE GENOMIC DNA]</scope>
    <source>
        <strain evidence="4">SpSt-1179</strain>
    </source>
</reference>
<dbReference type="GO" id="GO:0051287">
    <property type="term" value="F:NAD binding"/>
    <property type="evidence" value="ECO:0007669"/>
    <property type="project" value="InterPro"/>
</dbReference>
<dbReference type="PANTHER" id="PTHR46278">
    <property type="entry name" value="DEHYDROGENASE, PUTATIVE-RELATED"/>
    <property type="match status" value="1"/>
</dbReference>
<name>A0A7C1GQR3_9BACT</name>
<dbReference type="NCBIfam" id="NF011456">
    <property type="entry name" value="PRK14874.1"/>
    <property type="match status" value="1"/>
</dbReference>
<dbReference type="GO" id="GO:0008652">
    <property type="term" value="P:amino acid biosynthetic process"/>
    <property type="evidence" value="ECO:0007669"/>
    <property type="project" value="InterPro"/>
</dbReference>
<dbReference type="InterPro" id="IPR000534">
    <property type="entry name" value="Semialdehyde_DH_NAD-bd"/>
</dbReference>
<dbReference type="Pfam" id="PF02774">
    <property type="entry name" value="Semialdhyde_dhC"/>
    <property type="match status" value="1"/>
</dbReference>
<dbReference type="SUPFAM" id="SSF55347">
    <property type="entry name" value="Glyceraldehyde-3-phosphate dehydrogenase-like, C-terminal domain"/>
    <property type="match status" value="1"/>
</dbReference>
<dbReference type="GO" id="GO:0004073">
    <property type="term" value="F:aspartate-semialdehyde dehydrogenase activity"/>
    <property type="evidence" value="ECO:0007669"/>
    <property type="project" value="UniProtKB-EC"/>
</dbReference>
<dbReference type="PIRSF" id="PIRSF000148">
    <property type="entry name" value="ASA_dh"/>
    <property type="match status" value="1"/>
</dbReference>
<dbReference type="AlphaFoldDB" id="A0A7C1GQR3"/>
<dbReference type="Gene3D" id="3.40.50.720">
    <property type="entry name" value="NAD(P)-binding Rossmann-like Domain"/>
    <property type="match status" value="1"/>
</dbReference>
<dbReference type="PANTHER" id="PTHR46278:SF2">
    <property type="entry name" value="ASPARTATE-SEMIALDEHYDE DEHYDROGENASE"/>
    <property type="match status" value="1"/>
</dbReference>
<dbReference type="SUPFAM" id="SSF51735">
    <property type="entry name" value="NAD(P)-binding Rossmann-fold domains"/>
    <property type="match status" value="1"/>
</dbReference>
<dbReference type="Pfam" id="PF01118">
    <property type="entry name" value="Semialdhyde_dh"/>
    <property type="match status" value="1"/>
</dbReference>
<proteinExistence type="inferred from homology"/>
<dbReference type="Gene3D" id="3.30.360.10">
    <property type="entry name" value="Dihydrodipicolinate Reductase, domain 2"/>
    <property type="match status" value="1"/>
</dbReference>
<comment type="caution">
    <text evidence="4">The sequence shown here is derived from an EMBL/GenBank/DDBJ whole genome shotgun (WGS) entry which is preliminary data.</text>
</comment>
<feature type="domain" description="Semialdehyde dehydrogenase NAD-binding" evidence="3">
    <location>
        <begin position="2"/>
        <end position="118"/>
    </location>
</feature>
<dbReference type="GO" id="GO:0046983">
    <property type="term" value="F:protein dimerization activity"/>
    <property type="evidence" value="ECO:0007669"/>
    <property type="project" value="InterPro"/>
</dbReference>
<comment type="similarity">
    <text evidence="1">Belongs to the aspartate-semialdehyde dehydrogenase family.</text>
</comment>
<feature type="active site" description="Proton acceptor" evidence="2">
    <location>
        <position position="235"/>
    </location>
</feature>
<evidence type="ECO:0000259" key="3">
    <source>
        <dbReference type="SMART" id="SM00859"/>
    </source>
</evidence>